<dbReference type="InterPro" id="IPR013149">
    <property type="entry name" value="ADH-like_C"/>
</dbReference>
<evidence type="ECO:0000259" key="3">
    <source>
        <dbReference type="SMART" id="SM00829"/>
    </source>
</evidence>
<keyword evidence="1" id="KW-0521">NADP</keyword>
<evidence type="ECO:0000313" key="5">
    <source>
        <dbReference type="Proteomes" id="UP001595648"/>
    </source>
</evidence>
<dbReference type="SMART" id="SM00829">
    <property type="entry name" value="PKS_ER"/>
    <property type="match status" value="1"/>
</dbReference>
<comment type="caution">
    <text evidence="4">The sequence shown here is derived from an EMBL/GenBank/DDBJ whole genome shotgun (WGS) entry which is preliminary data.</text>
</comment>
<protein>
    <submittedName>
        <fullName evidence="4">Zinc-binding dehydrogenase</fullName>
    </submittedName>
</protein>
<dbReference type="PANTHER" id="PTHR48106:SF13">
    <property type="entry name" value="QUINONE OXIDOREDUCTASE-RELATED"/>
    <property type="match status" value="1"/>
</dbReference>
<evidence type="ECO:0000256" key="2">
    <source>
        <dbReference type="ARBA" id="ARBA00023002"/>
    </source>
</evidence>
<dbReference type="InterPro" id="IPR036291">
    <property type="entry name" value="NAD(P)-bd_dom_sf"/>
</dbReference>
<dbReference type="RefSeq" id="WP_378976672.1">
    <property type="nucleotide sequence ID" value="NZ_JBHRVD010000001.1"/>
</dbReference>
<keyword evidence="2" id="KW-0560">Oxidoreductase</keyword>
<organism evidence="4 5">
    <name type="scientific">Mesorhizobium cantuariense</name>
    <dbReference type="NCBI Taxonomy" id="1300275"/>
    <lineage>
        <taxon>Bacteria</taxon>
        <taxon>Pseudomonadati</taxon>
        <taxon>Pseudomonadota</taxon>
        <taxon>Alphaproteobacteria</taxon>
        <taxon>Hyphomicrobiales</taxon>
        <taxon>Phyllobacteriaceae</taxon>
        <taxon>Mesorhizobium</taxon>
    </lineage>
</organism>
<dbReference type="Gene3D" id="3.40.50.720">
    <property type="entry name" value="NAD(P)-binding Rossmann-like Domain"/>
    <property type="match status" value="1"/>
</dbReference>
<dbReference type="Gene3D" id="3.90.180.10">
    <property type="entry name" value="Medium-chain alcohol dehydrogenases, catalytic domain"/>
    <property type="match status" value="1"/>
</dbReference>
<evidence type="ECO:0000313" key="4">
    <source>
        <dbReference type="EMBL" id="MFC3320587.1"/>
    </source>
</evidence>
<reference evidence="5" key="1">
    <citation type="journal article" date="2019" name="Int. J. Syst. Evol. Microbiol.">
        <title>The Global Catalogue of Microorganisms (GCM) 10K type strain sequencing project: providing services to taxonomists for standard genome sequencing and annotation.</title>
        <authorList>
            <consortium name="The Broad Institute Genomics Platform"/>
            <consortium name="The Broad Institute Genome Sequencing Center for Infectious Disease"/>
            <person name="Wu L."/>
            <person name="Ma J."/>
        </authorList>
    </citation>
    <scope>NUCLEOTIDE SEQUENCE [LARGE SCALE GENOMIC DNA]</scope>
    <source>
        <strain evidence="5">ICMP 19515</strain>
    </source>
</reference>
<feature type="domain" description="Enoyl reductase (ER)" evidence="3">
    <location>
        <begin position="1"/>
        <end position="203"/>
    </location>
</feature>
<dbReference type="Proteomes" id="UP001595648">
    <property type="component" value="Unassembled WGS sequence"/>
</dbReference>
<proteinExistence type="predicted"/>
<dbReference type="Pfam" id="PF00107">
    <property type="entry name" value="ADH_zinc_N"/>
    <property type="match status" value="1"/>
</dbReference>
<dbReference type="EMBL" id="JBHRVD010000001">
    <property type="protein sequence ID" value="MFC3320587.1"/>
    <property type="molecule type" value="Genomic_DNA"/>
</dbReference>
<dbReference type="InterPro" id="IPR020843">
    <property type="entry name" value="ER"/>
</dbReference>
<sequence length="205" mass="21531">MMLKGLTAEYLVRRTYQVSPGDRILVHAAAGGVGQILCQWAAQIGAKVIGTVGSTAKREIAERLGCARVIVTEEEDFVAVTRAETGGEGVAVVYDGIGADTFEGSLRCARVRGLVVAFGAASGPIPKLDVQSLAGLGSLYVTRPGIDAYTRTSEELREAADALFTMVRSGCVRIAPPRTYPLAEAAQAHADLEGRRTTGSVVLLP</sequence>
<gene>
    <name evidence="4" type="ORF">ACFOJ9_01795</name>
</gene>
<evidence type="ECO:0000256" key="1">
    <source>
        <dbReference type="ARBA" id="ARBA00022857"/>
    </source>
</evidence>
<dbReference type="SUPFAM" id="SSF51735">
    <property type="entry name" value="NAD(P)-binding Rossmann-fold domains"/>
    <property type="match status" value="1"/>
</dbReference>
<name>A0ABV7MFQ3_9HYPH</name>
<keyword evidence="5" id="KW-1185">Reference proteome</keyword>
<accession>A0ABV7MFQ3</accession>
<dbReference type="PANTHER" id="PTHR48106">
    <property type="entry name" value="QUINONE OXIDOREDUCTASE PIG3-RELATED"/>
    <property type="match status" value="1"/>
</dbReference>